<dbReference type="PANTHER" id="PTHR42949">
    <property type="entry name" value="ANAEROBIC GLYCEROL-3-PHOSPHATE DEHYDROGENASE SUBUNIT B"/>
    <property type="match status" value="1"/>
</dbReference>
<evidence type="ECO:0000313" key="4">
    <source>
        <dbReference type="Proteomes" id="UP000028875"/>
    </source>
</evidence>
<gene>
    <name evidence="3" type="primary">hcnB_3</name>
    <name evidence="3" type="ORF">BN990_02664</name>
</gene>
<proteinExistence type="predicted"/>
<comment type="caution">
    <text evidence="3">The sequence shown here is derived from an EMBL/GenBank/DDBJ whole genome shotgun (WGS) entry which is preliminary data.</text>
</comment>
<dbReference type="Proteomes" id="UP000028875">
    <property type="component" value="Unassembled WGS sequence"/>
</dbReference>
<dbReference type="InterPro" id="IPR036188">
    <property type="entry name" value="FAD/NAD-bd_sf"/>
</dbReference>
<feature type="domain" description="FAD/NAD(P)-binding" evidence="2">
    <location>
        <begin position="3"/>
        <end position="338"/>
    </location>
</feature>
<dbReference type="STRING" id="1462526.BN990_02664"/>
<name>A0A024QDL5_9BACI</name>
<dbReference type="eggNOG" id="COG0446">
    <property type="taxonomic scope" value="Bacteria"/>
</dbReference>
<dbReference type="Gene3D" id="3.50.50.60">
    <property type="entry name" value="FAD/NAD(P)-binding domain"/>
    <property type="match status" value="2"/>
</dbReference>
<sequence length="396" mass="42554">MSYDLVVIGAGPAGMSAAIKAASHGVNVALIDEQPIPGGKLNGQLHQDGKGDWWIGQEVAENLASTINKLSIPCFYEREVWGIDPNWKVMLDQGELLETKNIILATGAAEKSVPVPGWTKPGVMTIGAAQVLTNFHRIKPGEKAAIIGIDALSLTVAQAMKLGGIDVVGIFLFPPESGIDLKPKQVMKELSNLSHLAPNVWLRTMGKLVQGNRIQTIATALYPKSGMKIGGVPIYLKKTITDIIGKDKVEQINIGSYDHRGRIKRKSQIINVDCVCLSGGLYPLLDLAKAVGCATSYIPSLGGEIPLYNGEMETSQPGIFIAGNITGIEGAKVAMAQGELAGTAVSSKLGKLKSSRNILRKARKRVENERDRAVFSFQANIGQGREKVKTLWKQLE</sequence>
<dbReference type="PRINTS" id="PR00411">
    <property type="entry name" value="PNDRDTASEI"/>
</dbReference>
<dbReference type="InterPro" id="IPR051691">
    <property type="entry name" value="Metab_Enz_Cyan_OpOx_G3PDH"/>
</dbReference>
<dbReference type="GO" id="GO:0016491">
    <property type="term" value="F:oxidoreductase activity"/>
    <property type="evidence" value="ECO:0007669"/>
    <property type="project" value="UniProtKB-KW"/>
</dbReference>
<evidence type="ECO:0000256" key="1">
    <source>
        <dbReference type="ARBA" id="ARBA00023002"/>
    </source>
</evidence>
<protein>
    <submittedName>
        <fullName evidence="3">Hydrogen cyanide synthase subunit HcnB</fullName>
    </submittedName>
</protein>
<dbReference type="PRINTS" id="PR00368">
    <property type="entry name" value="FADPNR"/>
</dbReference>
<organism evidence="3 4">
    <name type="scientific">Virgibacillus massiliensis</name>
    <dbReference type="NCBI Taxonomy" id="1462526"/>
    <lineage>
        <taxon>Bacteria</taxon>
        <taxon>Bacillati</taxon>
        <taxon>Bacillota</taxon>
        <taxon>Bacilli</taxon>
        <taxon>Bacillales</taxon>
        <taxon>Bacillaceae</taxon>
        <taxon>Virgibacillus</taxon>
    </lineage>
</organism>
<dbReference type="PANTHER" id="PTHR42949:SF3">
    <property type="entry name" value="ANAEROBIC GLYCEROL-3-PHOSPHATE DEHYDROGENASE SUBUNIT B"/>
    <property type="match status" value="1"/>
</dbReference>
<evidence type="ECO:0000259" key="2">
    <source>
        <dbReference type="Pfam" id="PF07992"/>
    </source>
</evidence>
<dbReference type="OrthoDB" id="9776839at2"/>
<reference evidence="4" key="2">
    <citation type="submission" date="2014-05" db="EMBL/GenBank/DDBJ databases">
        <title>Draft genome sequence of Virgibacillus massiliensis Vm-5.</title>
        <authorList>
            <person name="Khelaifia S."/>
            <person name="Croce O."/>
            <person name="Lagier J.C."/>
            <person name="Raoult D."/>
        </authorList>
    </citation>
    <scope>NUCLEOTIDE SEQUENCE [LARGE SCALE GENOMIC DNA]</scope>
    <source>
        <strain evidence="4">Vm-5</strain>
    </source>
</reference>
<dbReference type="SUPFAM" id="SSF51905">
    <property type="entry name" value="FAD/NAD(P)-binding domain"/>
    <property type="match status" value="1"/>
</dbReference>
<evidence type="ECO:0000313" key="3">
    <source>
        <dbReference type="EMBL" id="CDQ40342.1"/>
    </source>
</evidence>
<accession>A0A024QDL5</accession>
<dbReference type="RefSeq" id="WP_021291805.1">
    <property type="nucleotide sequence ID" value="NZ_BNER01000004.1"/>
</dbReference>
<keyword evidence="4" id="KW-1185">Reference proteome</keyword>
<dbReference type="Pfam" id="PF07992">
    <property type="entry name" value="Pyr_redox_2"/>
    <property type="match status" value="1"/>
</dbReference>
<dbReference type="AlphaFoldDB" id="A0A024QDL5"/>
<dbReference type="InterPro" id="IPR023753">
    <property type="entry name" value="FAD/NAD-binding_dom"/>
</dbReference>
<dbReference type="EMBL" id="CCDP010000001">
    <property type="protein sequence ID" value="CDQ40342.1"/>
    <property type="molecule type" value="Genomic_DNA"/>
</dbReference>
<keyword evidence="1" id="KW-0560">Oxidoreductase</keyword>
<reference evidence="3 4" key="1">
    <citation type="submission" date="2014-03" db="EMBL/GenBank/DDBJ databases">
        <authorList>
            <person name="Urmite Genomes U."/>
        </authorList>
    </citation>
    <scope>NUCLEOTIDE SEQUENCE [LARGE SCALE GENOMIC DNA]</scope>
    <source>
        <strain evidence="3 4">Vm-5</strain>
    </source>
</reference>